<gene>
    <name evidence="7" type="ORF">BpHYR1_007921</name>
</gene>
<keyword evidence="3 5" id="KW-0493">Microtubule</keyword>
<evidence type="ECO:0000259" key="6">
    <source>
        <dbReference type="Pfam" id="PF17681"/>
    </source>
</evidence>
<dbReference type="InterPro" id="IPR041470">
    <property type="entry name" value="GCP_N"/>
</dbReference>
<name>A0A3M7QAT0_BRAPC</name>
<keyword evidence="2 5" id="KW-0963">Cytoplasm</keyword>
<dbReference type="OrthoDB" id="78652at2759"/>
<evidence type="ECO:0000256" key="4">
    <source>
        <dbReference type="ARBA" id="ARBA00023212"/>
    </source>
</evidence>
<evidence type="ECO:0000256" key="3">
    <source>
        <dbReference type="ARBA" id="ARBA00022701"/>
    </source>
</evidence>
<keyword evidence="8" id="KW-1185">Reference proteome</keyword>
<feature type="domain" description="Gamma tubulin complex component protein N-terminal" evidence="6">
    <location>
        <begin position="2"/>
        <end position="298"/>
    </location>
</feature>
<dbReference type="STRING" id="10195.A0A3M7QAT0"/>
<proteinExistence type="inferred from homology"/>
<dbReference type="PANTHER" id="PTHR19302:SF27">
    <property type="entry name" value="GAMMA-TUBULIN COMPLEX COMPONENT 4"/>
    <property type="match status" value="1"/>
</dbReference>
<reference evidence="7 8" key="1">
    <citation type="journal article" date="2018" name="Sci. Rep.">
        <title>Genomic signatures of local adaptation to the degree of environmental predictability in rotifers.</title>
        <authorList>
            <person name="Franch-Gras L."/>
            <person name="Hahn C."/>
            <person name="Garcia-Roger E.M."/>
            <person name="Carmona M.J."/>
            <person name="Serra M."/>
            <person name="Gomez A."/>
        </authorList>
    </citation>
    <scope>NUCLEOTIDE SEQUENCE [LARGE SCALE GENOMIC DNA]</scope>
    <source>
        <strain evidence="7">HYR1</strain>
    </source>
</reference>
<dbReference type="GO" id="GO:0007020">
    <property type="term" value="P:microtubule nucleation"/>
    <property type="evidence" value="ECO:0007669"/>
    <property type="project" value="InterPro"/>
</dbReference>
<dbReference type="PANTHER" id="PTHR19302">
    <property type="entry name" value="GAMMA TUBULIN COMPLEX PROTEIN"/>
    <property type="match status" value="1"/>
</dbReference>
<dbReference type="Proteomes" id="UP000276133">
    <property type="component" value="Unassembled WGS sequence"/>
</dbReference>
<dbReference type="EMBL" id="REGN01006751">
    <property type="protein sequence ID" value="RNA08423.1"/>
    <property type="molecule type" value="Genomic_DNA"/>
</dbReference>
<evidence type="ECO:0000313" key="7">
    <source>
        <dbReference type="EMBL" id="RNA08423.1"/>
    </source>
</evidence>
<dbReference type="GO" id="GO:0000930">
    <property type="term" value="C:gamma-tubulin complex"/>
    <property type="evidence" value="ECO:0007669"/>
    <property type="project" value="TreeGrafter"/>
</dbReference>
<evidence type="ECO:0000313" key="8">
    <source>
        <dbReference type="Proteomes" id="UP000276133"/>
    </source>
</evidence>
<dbReference type="GO" id="GO:0000922">
    <property type="term" value="C:spindle pole"/>
    <property type="evidence" value="ECO:0007669"/>
    <property type="project" value="InterPro"/>
</dbReference>
<keyword evidence="4 5" id="KW-0206">Cytoskeleton</keyword>
<comment type="subcellular location">
    <subcellularLocation>
        <location evidence="1 5">Cytoplasm</location>
        <location evidence="1 5">Cytoskeleton</location>
        <location evidence="1 5">Microtubule organizing center</location>
    </subcellularLocation>
</comment>
<dbReference type="GO" id="GO:0031122">
    <property type="term" value="P:cytoplasmic microtubule organization"/>
    <property type="evidence" value="ECO:0007669"/>
    <property type="project" value="TreeGrafter"/>
</dbReference>
<sequence>MIHELLMCLLGNAGGIYQFLVENNKTRIKLVENLEFIHPAEVEICNKLAELGNFYKQIYDFHENYSFAKSFENKPLKTGYYLFAFCNGLNLVVLEPYRLKISALEMDLLKDHHHNVTFLQSHLEHHYTLFTYICSLIDEITSKKLHGCQIVDLVYKYSISGDRLIKETFEKILTVSHEVLFKQLRDWLIFGNLNDKYAEFFIYLDRKNLESAETSSDKNSQNTFDCASTLNEAEEMILGNKFSSKFSQFSLNSAQLPSYISLKIANKILFTGELLQLFKSKSSDEIYSDEKNSTQFCQNLSL</sequence>
<evidence type="ECO:0000256" key="5">
    <source>
        <dbReference type="RuleBase" id="RU363050"/>
    </source>
</evidence>
<dbReference type="AlphaFoldDB" id="A0A3M7QAT0"/>
<dbReference type="Pfam" id="PF17681">
    <property type="entry name" value="GCP_N_terminal"/>
    <property type="match status" value="1"/>
</dbReference>
<protein>
    <recommendedName>
        <fullName evidence="5">Gamma-tubulin complex component</fullName>
    </recommendedName>
</protein>
<dbReference type="GO" id="GO:0051011">
    <property type="term" value="F:microtubule minus-end binding"/>
    <property type="evidence" value="ECO:0007669"/>
    <property type="project" value="TreeGrafter"/>
</dbReference>
<comment type="caution">
    <text evidence="7">The sequence shown here is derived from an EMBL/GenBank/DDBJ whole genome shotgun (WGS) entry which is preliminary data.</text>
</comment>
<dbReference type="GO" id="GO:0051225">
    <property type="term" value="P:spindle assembly"/>
    <property type="evidence" value="ECO:0007669"/>
    <property type="project" value="TreeGrafter"/>
</dbReference>
<dbReference type="GO" id="GO:0000278">
    <property type="term" value="P:mitotic cell cycle"/>
    <property type="evidence" value="ECO:0007669"/>
    <property type="project" value="TreeGrafter"/>
</dbReference>
<accession>A0A3M7QAT0</accession>
<evidence type="ECO:0000256" key="1">
    <source>
        <dbReference type="ARBA" id="ARBA00004267"/>
    </source>
</evidence>
<evidence type="ECO:0000256" key="2">
    <source>
        <dbReference type="ARBA" id="ARBA00022490"/>
    </source>
</evidence>
<organism evidence="7 8">
    <name type="scientific">Brachionus plicatilis</name>
    <name type="common">Marine rotifer</name>
    <name type="synonym">Brachionus muelleri</name>
    <dbReference type="NCBI Taxonomy" id="10195"/>
    <lineage>
        <taxon>Eukaryota</taxon>
        <taxon>Metazoa</taxon>
        <taxon>Spiralia</taxon>
        <taxon>Gnathifera</taxon>
        <taxon>Rotifera</taxon>
        <taxon>Eurotatoria</taxon>
        <taxon>Monogononta</taxon>
        <taxon>Pseudotrocha</taxon>
        <taxon>Ploima</taxon>
        <taxon>Brachionidae</taxon>
        <taxon>Brachionus</taxon>
    </lineage>
</organism>
<comment type="similarity">
    <text evidence="5">Belongs to the TUBGCP family.</text>
</comment>
<dbReference type="GO" id="GO:0043015">
    <property type="term" value="F:gamma-tubulin binding"/>
    <property type="evidence" value="ECO:0007669"/>
    <property type="project" value="InterPro"/>
</dbReference>
<dbReference type="InterPro" id="IPR007259">
    <property type="entry name" value="GCP"/>
</dbReference>
<dbReference type="GO" id="GO:0005874">
    <property type="term" value="C:microtubule"/>
    <property type="evidence" value="ECO:0007669"/>
    <property type="project" value="UniProtKB-KW"/>
</dbReference>
<dbReference type="GO" id="GO:0051321">
    <property type="term" value="P:meiotic cell cycle"/>
    <property type="evidence" value="ECO:0007669"/>
    <property type="project" value="TreeGrafter"/>
</dbReference>